<keyword evidence="4" id="KW-1185">Reference proteome</keyword>
<gene>
    <name evidence="3" type="ORF">Pcinc_001279</name>
</gene>
<comment type="caution">
    <text evidence="3">The sequence shown here is derived from an EMBL/GenBank/DDBJ whole genome shotgun (WGS) entry which is preliminary data.</text>
</comment>
<evidence type="ECO:0000313" key="3">
    <source>
        <dbReference type="EMBL" id="KAK3894986.1"/>
    </source>
</evidence>
<dbReference type="InterPro" id="IPR036397">
    <property type="entry name" value="RNaseH_sf"/>
</dbReference>
<dbReference type="InterPro" id="IPR005312">
    <property type="entry name" value="DUF1759"/>
</dbReference>
<feature type="region of interest" description="Disordered" evidence="1">
    <location>
        <begin position="921"/>
        <end position="953"/>
    </location>
</feature>
<feature type="domain" description="DUF5641" evidence="2">
    <location>
        <begin position="821"/>
        <end position="905"/>
    </location>
</feature>
<proteinExistence type="predicted"/>
<dbReference type="GO" id="GO:0003676">
    <property type="term" value="F:nucleic acid binding"/>
    <property type="evidence" value="ECO:0007669"/>
    <property type="project" value="InterPro"/>
</dbReference>
<organism evidence="3 4">
    <name type="scientific">Petrolisthes cinctipes</name>
    <name type="common">Flat porcelain crab</name>
    <dbReference type="NCBI Taxonomy" id="88211"/>
    <lineage>
        <taxon>Eukaryota</taxon>
        <taxon>Metazoa</taxon>
        <taxon>Ecdysozoa</taxon>
        <taxon>Arthropoda</taxon>
        <taxon>Crustacea</taxon>
        <taxon>Multicrustacea</taxon>
        <taxon>Malacostraca</taxon>
        <taxon>Eumalacostraca</taxon>
        <taxon>Eucarida</taxon>
        <taxon>Decapoda</taxon>
        <taxon>Pleocyemata</taxon>
        <taxon>Anomura</taxon>
        <taxon>Galatheoidea</taxon>
        <taxon>Porcellanidae</taxon>
        <taxon>Petrolisthes</taxon>
    </lineage>
</organism>
<evidence type="ECO:0000256" key="1">
    <source>
        <dbReference type="SAM" id="MobiDB-lite"/>
    </source>
</evidence>
<reference evidence="3" key="1">
    <citation type="submission" date="2023-10" db="EMBL/GenBank/DDBJ databases">
        <title>Genome assemblies of two species of porcelain crab, Petrolisthes cinctipes and Petrolisthes manimaculis (Anomura: Porcellanidae).</title>
        <authorList>
            <person name="Angst P."/>
        </authorList>
    </citation>
    <scope>NUCLEOTIDE SEQUENCE</scope>
    <source>
        <strain evidence="3">PB745_01</strain>
        <tissue evidence="3">Gill</tissue>
    </source>
</reference>
<dbReference type="EMBL" id="JAWQEG010000074">
    <property type="protein sequence ID" value="KAK3894986.1"/>
    <property type="molecule type" value="Genomic_DNA"/>
</dbReference>
<dbReference type="Proteomes" id="UP001286313">
    <property type="component" value="Unassembled WGS sequence"/>
</dbReference>
<dbReference type="Gene3D" id="3.30.420.10">
    <property type="entry name" value="Ribonuclease H-like superfamily/Ribonuclease H"/>
    <property type="match status" value="1"/>
</dbReference>
<accession>A0AAE1GNA1</accession>
<dbReference type="Pfam" id="PF03564">
    <property type="entry name" value="DUF1759"/>
    <property type="match status" value="1"/>
</dbReference>
<dbReference type="Pfam" id="PF18701">
    <property type="entry name" value="DUF5641"/>
    <property type="match status" value="1"/>
</dbReference>
<dbReference type="PANTHER" id="PTHR47331">
    <property type="entry name" value="PHD-TYPE DOMAIN-CONTAINING PROTEIN"/>
    <property type="match status" value="1"/>
</dbReference>
<protein>
    <recommendedName>
        <fullName evidence="2">DUF5641 domain-containing protein</fullName>
    </recommendedName>
</protein>
<evidence type="ECO:0000259" key="2">
    <source>
        <dbReference type="Pfam" id="PF18701"/>
    </source>
</evidence>
<dbReference type="AlphaFoldDB" id="A0AAE1GNA1"/>
<sequence length="965" mass="109971">MSKEMQEAKKRRAAAKGWVTRSVKELQDLFDDDTTSFELLDAAVSVFYHKLAAFDEQQTAVELLLEDVSDLEADMDETDEFHKYARKIRAEAAKRLKGARDVSDNASTYTKERSEVKLPRLELPKYTGELTEWQSFWDRLEALVDQSELPVISKFSYLQSLLEGEALSVIQGLSLTSANYKVACDLLKERFGRTERIIFAHVQGLLNVTLTPRGKGANQCDSLWKLQDQLLRHVRSLEGLGINGDQYGVVLTPVILSRLPQDIRLEWSRESSGHEGDLEWLLKFRQTEIQRRERSETFKDLYVEKINIRQDVERKTVSSASALQTSAEEGPPQCAFCLKRHKTEKCWHILTLNIHDREEKTKQAGLCFKCLLNVLFCRVGKPYFDNNKLPGKQVVTHKSNDQVNIQSSDAANTSTVEHVGISHDQRVEKSTVLQTAKVKVLSKGGKSVVATVMFDLGADTTYVSHDFVKRIKPNWITSKYTSYSAFGDKKSQGSQERNVYDVKLIDSEGNNHSVFAVEVTTICPPLSRQRVPYDVLQSLSHLQLADDYEHDRDLTLDILVGVDNYWRFVSADNVVRFDNLVVHESKFGWILSGSFLKAHEESVSHQFLCISTTNHVTESELHNFWNLESIGIFAQKEGPPKDPVLDTFEETVKYVDGRTKVAPIKRVTLPRLELLGALLSARLMQFVKSALHLDDCVRLVYWTDSKVALSWIKEWKFIAPRSPWWGGWWERLVRSVKSALKKSLGTKCLTKCELETTLTEVEACANSRPLTYVNEEPDVCDPLTPSHFLIGRVAGFQPRVSDKHVNVSGLDLSEREIVRKRQLDKFWRMWSDDYLKNLPPVVKSFRSNCNVKKGSVVLLREDNVPRMKWPLGVITDLYPGRDGIVRSVNVKTAKGMLCRPVQKIHDLEICYDVNSAEENSKVPVECPDEEVDKFDTDENDETENPEQVKVSRSGRVVKPRTVLDL</sequence>
<feature type="compositionally biased region" description="Acidic residues" evidence="1">
    <location>
        <begin position="926"/>
        <end position="944"/>
    </location>
</feature>
<evidence type="ECO:0000313" key="4">
    <source>
        <dbReference type="Proteomes" id="UP001286313"/>
    </source>
</evidence>
<dbReference type="InterPro" id="IPR040676">
    <property type="entry name" value="DUF5641"/>
</dbReference>
<name>A0AAE1GNA1_PETCI</name>
<dbReference type="InterPro" id="IPR008042">
    <property type="entry name" value="Retrotrans_Pao"/>
</dbReference>
<dbReference type="Pfam" id="PF05380">
    <property type="entry name" value="Peptidase_A17"/>
    <property type="match status" value="1"/>
</dbReference>